<reference evidence="1 2" key="1">
    <citation type="submission" date="2020-05" db="EMBL/GenBank/DDBJ databases">
        <title>Horizontal transmission and recombination maintain forever young bacterial symbiont genomes.</title>
        <authorList>
            <person name="Russell S.L."/>
            <person name="Pepper-Tunick E."/>
            <person name="Svedberg J."/>
            <person name="Byrne A."/>
            <person name="Ruelas Castillo J."/>
            <person name="Vollmers C."/>
            <person name="Beinart R.A."/>
            <person name="Corbett-Detig R."/>
        </authorList>
    </citation>
    <scope>NUCLEOTIDE SEQUENCE [LARGE SCALE GENOMIC DNA]</scope>
    <source>
        <strain evidence="1">4727-3</strain>
    </source>
</reference>
<dbReference type="EMBL" id="JACCHS010000056">
    <property type="protein sequence ID" value="NYT46916.1"/>
    <property type="molecule type" value="Genomic_DNA"/>
</dbReference>
<protein>
    <submittedName>
        <fullName evidence="1">Uncharacterized protein</fullName>
    </submittedName>
</protein>
<evidence type="ECO:0000313" key="1">
    <source>
        <dbReference type="EMBL" id="NYT46916.1"/>
    </source>
</evidence>
<dbReference type="Proteomes" id="UP000537890">
    <property type="component" value="Unassembled WGS sequence"/>
</dbReference>
<name>A0A7Z0MNI8_9GAMM</name>
<organism evidence="1 2">
    <name type="scientific">Candidatus Methanofishera endochildressiae</name>
    <dbReference type="NCBI Taxonomy" id="2738884"/>
    <lineage>
        <taxon>Bacteria</taxon>
        <taxon>Pseudomonadati</taxon>
        <taxon>Pseudomonadota</taxon>
        <taxon>Gammaproteobacteria</taxon>
        <taxon>Candidatus Methanofishera</taxon>
    </lineage>
</organism>
<gene>
    <name evidence="1" type="ORF">H0A75_04080</name>
</gene>
<accession>A0A7Z0MNI8</accession>
<comment type="caution">
    <text evidence="1">The sequence shown here is derived from an EMBL/GenBank/DDBJ whole genome shotgun (WGS) entry which is preliminary data.</text>
</comment>
<sequence length="85" mass="9810">MIEIRGATKFQEAHKAGFVIRLDFINGRKAGRITTCVIALLKTRLFVMPELPKLKRLYVASSPHGKTKPYTVIIRQPKLRWQFTN</sequence>
<dbReference type="AlphaFoldDB" id="A0A7Z0MNI8"/>
<proteinExistence type="predicted"/>
<evidence type="ECO:0000313" key="2">
    <source>
        <dbReference type="Proteomes" id="UP000537890"/>
    </source>
</evidence>